<evidence type="ECO:0000313" key="2">
    <source>
        <dbReference type="EMBL" id="CAH1426154.1"/>
    </source>
</evidence>
<keyword evidence="3" id="KW-1185">Reference proteome</keyword>
<evidence type="ECO:0000313" key="3">
    <source>
        <dbReference type="Proteomes" id="UP001157418"/>
    </source>
</evidence>
<evidence type="ECO:0000256" key="1">
    <source>
        <dbReference type="SAM" id="MobiDB-lite"/>
    </source>
</evidence>
<name>A0AAU9MPN5_9ASTR</name>
<dbReference type="SUPFAM" id="SSF56219">
    <property type="entry name" value="DNase I-like"/>
    <property type="match status" value="1"/>
</dbReference>
<dbReference type="EMBL" id="CAKMRJ010002223">
    <property type="protein sequence ID" value="CAH1426154.1"/>
    <property type="molecule type" value="Genomic_DNA"/>
</dbReference>
<reference evidence="2 3" key="1">
    <citation type="submission" date="2022-01" db="EMBL/GenBank/DDBJ databases">
        <authorList>
            <person name="Xiong W."/>
            <person name="Schranz E."/>
        </authorList>
    </citation>
    <scope>NUCLEOTIDE SEQUENCE [LARGE SCALE GENOMIC DNA]</scope>
</reference>
<gene>
    <name evidence="2" type="ORF">LVIROSA_LOCUS13247</name>
</gene>
<feature type="region of interest" description="Disordered" evidence="1">
    <location>
        <begin position="354"/>
        <end position="374"/>
    </location>
</feature>
<dbReference type="Proteomes" id="UP001157418">
    <property type="component" value="Unassembled WGS sequence"/>
</dbReference>
<dbReference type="PANTHER" id="PTHR36617:SF15">
    <property type="entry name" value="REVERSE TRANSCRIPTASE ZINC-BINDING DOMAIN-CONTAINING PROTEIN"/>
    <property type="match status" value="1"/>
</dbReference>
<dbReference type="InterPro" id="IPR036691">
    <property type="entry name" value="Endo/exonu/phosph_ase_sf"/>
</dbReference>
<accession>A0AAU9MPN5</accession>
<comment type="caution">
    <text evidence="2">The sequence shown here is derived from an EMBL/GenBank/DDBJ whole genome shotgun (WGS) entry which is preliminary data.</text>
</comment>
<dbReference type="InterPro" id="IPR035979">
    <property type="entry name" value="RBD_domain_sf"/>
</dbReference>
<dbReference type="Gene3D" id="3.60.10.10">
    <property type="entry name" value="Endonuclease/exonuclease/phosphatase"/>
    <property type="match status" value="1"/>
</dbReference>
<dbReference type="InterPro" id="IPR012677">
    <property type="entry name" value="Nucleotide-bd_a/b_plait_sf"/>
</dbReference>
<proteinExistence type="predicted"/>
<dbReference type="Gene3D" id="3.30.70.330">
    <property type="match status" value="1"/>
</dbReference>
<dbReference type="PANTHER" id="PTHR36617">
    <property type="entry name" value="PROTEIN, PUTATIVE-RELATED"/>
    <property type="match status" value="1"/>
</dbReference>
<dbReference type="Gene3D" id="1.10.3210.10">
    <property type="entry name" value="Hypothetical protein af1432"/>
    <property type="match status" value="1"/>
</dbReference>
<sequence length="960" mass="109715">MSRKDTWEWKIANKKKSGWNVDNVSTPFFFTNFLVDMDNKQLWSICEKYGRVSDVYIARKLSKAGKRFAFGRFLRVQDEKRLELKLQDLWIGSSHVFVSLAKFGREDNRLYGESQVHGPAVGGGSNTTQRATYANIVKGDAVKQNKAEKSITLESKDIINNLAVKPSVFCQIRSVRLIPKLLVLLKEEGFHDLQIKYLGGDWVYVEFDSDLLCSKFKKASSVHAYFSNFRPVVNGFKVVERVIWIEILGLPCCAWNDNAVNKVAGIWGEVCFLDDDNQAPLATKRACIKTAQPSLIQDKLSLVVQGIKYDVVVRELSNWEPDMLCNEDDLSCDIPSLANDSDKDVNDFDDGVAEEEGEMTHKERSSNSVSLDAPMGGPIDVNDDQRGPVSCLMNCMPLNIYSTHSSRKRNWVKSLCVQNGVTFLGLQETRMTQLDLFKVRSMWGNCNFDFAFSSARGRSGGILSIWDPNIFKKFSIVCTNNVVIVRGIWVPFNMECCMVNVYAPQDIIEKRLLWNYISSFITRYGGNYVIFGDFNVVRSVEERFGSVFCSSSAEDFNNFIDDVGGVDVPMIRKRFTRVDSSNVKLSKLDRFLVSEDIYDRFQGLQVAVLDRLWSDHCLILLHEVKVAYGPPPFRFFNSWMELDRFDEMIRSSVSEFVVNQSWSKFVVFKNKLKFIKNRIREWRAQTKEIRVQQKNDLKTRLHDIDISIDSGDISTQLCNERKHVLGSLASIESQEVSDLVQKTKVKWSIEAYNTRSLGGMGVWKRIVDCIKKMESQDVLTPESISIVVGDGSVARFWEDVWCGGVLFKTQFPRLYSLSLMKDGLVAYFWTSSGWNFFWRRHIRGGIEAEQFQSLMQILTPIQLSSTPDRWSWSLDPSGVFSVNSMRRHIDSLSLPIFRISLALFLQRIHITKRKGWINHGIKGSESIPGNMYRMALMALIDGDLPGINRERFNQRRGGDG</sequence>
<evidence type="ECO:0008006" key="4">
    <source>
        <dbReference type="Google" id="ProtNLM"/>
    </source>
</evidence>
<dbReference type="GO" id="GO:0003676">
    <property type="term" value="F:nucleic acid binding"/>
    <property type="evidence" value="ECO:0007669"/>
    <property type="project" value="InterPro"/>
</dbReference>
<dbReference type="SUPFAM" id="SSF54928">
    <property type="entry name" value="RNA-binding domain, RBD"/>
    <property type="match status" value="1"/>
</dbReference>
<dbReference type="AlphaFoldDB" id="A0AAU9MPN5"/>
<organism evidence="2 3">
    <name type="scientific">Lactuca virosa</name>
    <dbReference type="NCBI Taxonomy" id="75947"/>
    <lineage>
        <taxon>Eukaryota</taxon>
        <taxon>Viridiplantae</taxon>
        <taxon>Streptophyta</taxon>
        <taxon>Embryophyta</taxon>
        <taxon>Tracheophyta</taxon>
        <taxon>Spermatophyta</taxon>
        <taxon>Magnoliopsida</taxon>
        <taxon>eudicotyledons</taxon>
        <taxon>Gunneridae</taxon>
        <taxon>Pentapetalae</taxon>
        <taxon>asterids</taxon>
        <taxon>campanulids</taxon>
        <taxon>Asterales</taxon>
        <taxon>Asteraceae</taxon>
        <taxon>Cichorioideae</taxon>
        <taxon>Cichorieae</taxon>
        <taxon>Lactucinae</taxon>
        <taxon>Lactuca</taxon>
    </lineage>
</organism>
<protein>
    <recommendedName>
        <fullName evidence="4">RRM domain-containing protein</fullName>
    </recommendedName>
</protein>